<evidence type="ECO:0000313" key="3">
    <source>
        <dbReference type="EMBL" id="CAI9600519.1"/>
    </source>
</evidence>
<sequence>MVICKSCCPKKYVFSDCHQKVLSKLRENIHLNGFVLTDEDDYTEKPERVKDSDTVQMSVLELDWESVTEGQLSHIDTDVIIAADVVYDPDVITSFSNTLCKLLLYKKAEKWLDIFVASTVRNSETYKLFQTKLDEAGLKWQTVADHKKNIFVYEANCTVQILQVSLKM</sequence>
<accession>A0ABN9FUC0</accession>
<gene>
    <name evidence="3" type="ORF">SPARVUS_LOCUS12779522</name>
</gene>
<evidence type="ECO:0000256" key="2">
    <source>
        <dbReference type="ARBA" id="ARBA00022691"/>
    </source>
</evidence>
<dbReference type="Proteomes" id="UP001162483">
    <property type="component" value="Unassembled WGS sequence"/>
</dbReference>
<evidence type="ECO:0000313" key="4">
    <source>
        <dbReference type="Proteomes" id="UP001162483"/>
    </source>
</evidence>
<comment type="caution">
    <text evidence="3">The sequence shown here is derived from an EMBL/GenBank/DDBJ whole genome shotgun (WGS) entry which is preliminary data.</text>
</comment>
<keyword evidence="4" id="KW-1185">Reference proteome</keyword>
<keyword evidence="1" id="KW-0808">Transferase</keyword>
<proteinExistence type="predicted"/>
<protein>
    <submittedName>
        <fullName evidence="3">Uncharacterized protein</fullName>
    </submittedName>
</protein>
<dbReference type="Pfam" id="PF10294">
    <property type="entry name" value="Methyltransf_16"/>
    <property type="match status" value="1"/>
</dbReference>
<dbReference type="EMBL" id="CATNWA010017438">
    <property type="protein sequence ID" value="CAI9600519.1"/>
    <property type="molecule type" value="Genomic_DNA"/>
</dbReference>
<organism evidence="3 4">
    <name type="scientific">Staurois parvus</name>
    <dbReference type="NCBI Taxonomy" id="386267"/>
    <lineage>
        <taxon>Eukaryota</taxon>
        <taxon>Metazoa</taxon>
        <taxon>Chordata</taxon>
        <taxon>Craniata</taxon>
        <taxon>Vertebrata</taxon>
        <taxon>Euteleostomi</taxon>
        <taxon>Amphibia</taxon>
        <taxon>Batrachia</taxon>
        <taxon>Anura</taxon>
        <taxon>Neobatrachia</taxon>
        <taxon>Ranoidea</taxon>
        <taxon>Ranidae</taxon>
        <taxon>Staurois</taxon>
    </lineage>
</organism>
<dbReference type="PANTHER" id="PTHR14614:SF130">
    <property type="entry name" value="PROTEIN-LYSINE N-METHYLTRANSFERASE EEF2KMT"/>
    <property type="match status" value="1"/>
</dbReference>
<keyword evidence="2" id="KW-0949">S-adenosyl-L-methionine</keyword>
<dbReference type="Gene3D" id="3.40.50.150">
    <property type="entry name" value="Vaccinia Virus protein VP39"/>
    <property type="match status" value="1"/>
</dbReference>
<reference evidence="3" key="1">
    <citation type="submission" date="2023-05" db="EMBL/GenBank/DDBJ databases">
        <authorList>
            <person name="Stuckert A."/>
        </authorList>
    </citation>
    <scope>NUCLEOTIDE SEQUENCE</scope>
</reference>
<evidence type="ECO:0000256" key="1">
    <source>
        <dbReference type="ARBA" id="ARBA00022603"/>
    </source>
</evidence>
<dbReference type="InterPro" id="IPR019410">
    <property type="entry name" value="Methyltransf_16"/>
</dbReference>
<keyword evidence="1" id="KW-0489">Methyltransferase</keyword>
<dbReference type="PANTHER" id="PTHR14614">
    <property type="entry name" value="HEPATOCELLULAR CARCINOMA-ASSOCIATED ANTIGEN"/>
    <property type="match status" value="1"/>
</dbReference>
<dbReference type="InterPro" id="IPR029063">
    <property type="entry name" value="SAM-dependent_MTases_sf"/>
</dbReference>
<name>A0ABN9FUC0_9NEOB</name>